<evidence type="ECO:0000313" key="1">
    <source>
        <dbReference type="EMBL" id="QRD04498.1"/>
    </source>
</evidence>
<name>A0A7U2FG14_PHANO</name>
<accession>A0A7U2FG14</accession>
<reference evidence="2" key="1">
    <citation type="journal article" date="2021" name="BMC Genomics">
        <title>Chromosome-level genome assembly and manually-curated proteome of model necrotroph Parastagonospora nodorum Sn15 reveals a genome-wide trove of candidate effector homologs, and redundancy of virulence-related functions within an accessory chromosome.</title>
        <authorList>
            <person name="Bertazzoni S."/>
            <person name="Jones D.A.B."/>
            <person name="Phan H.T."/>
            <person name="Tan K.-C."/>
            <person name="Hane J.K."/>
        </authorList>
    </citation>
    <scope>NUCLEOTIDE SEQUENCE [LARGE SCALE GENOMIC DNA]</scope>
    <source>
        <strain evidence="2">SN15 / ATCC MYA-4574 / FGSC 10173)</strain>
    </source>
</reference>
<evidence type="ECO:0000313" key="2">
    <source>
        <dbReference type="Proteomes" id="UP000663193"/>
    </source>
</evidence>
<dbReference type="EMBL" id="CP069039">
    <property type="protein sequence ID" value="QRD04498.1"/>
    <property type="molecule type" value="Genomic_DNA"/>
</dbReference>
<protein>
    <submittedName>
        <fullName evidence="1">Uncharacterized protein</fullName>
    </submittedName>
</protein>
<dbReference type="VEuPathDB" id="FungiDB:JI435_421390"/>
<keyword evidence="2" id="KW-1185">Reference proteome</keyword>
<proteinExistence type="predicted"/>
<organism evidence="1 2">
    <name type="scientific">Phaeosphaeria nodorum (strain SN15 / ATCC MYA-4574 / FGSC 10173)</name>
    <name type="common">Glume blotch fungus</name>
    <name type="synonym">Parastagonospora nodorum</name>
    <dbReference type="NCBI Taxonomy" id="321614"/>
    <lineage>
        <taxon>Eukaryota</taxon>
        <taxon>Fungi</taxon>
        <taxon>Dikarya</taxon>
        <taxon>Ascomycota</taxon>
        <taxon>Pezizomycotina</taxon>
        <taxon>Dothideomycetes</taxon>
        <taxon>Pleosporomycetidae</taxon>
        <taxon>Pleosporales</taxon>
        <taxon>Pleosporineae</taxon>
        <taxon>Phaeosphaeriaceae</taxon>
        <taxon>Parastagonospora</taxon>
    </lineage>
</organism>
<gene>
    <name evidence="1" type="ORF">JI435_421390</name>
</gene>
<dbReference type="AlphaFoldDB" id="A0A7U2FG14"/>
<sequence length="69" mass="7987">MSGCLKLAWSYWSDIIGAPQGARWLVGTRLVNRLWEGIWQRSGCLYSACVLWRGRWLSFVSHYELVLAL</sequence>
<dbReference type="Proteomes" id="UP000663193">
    <property type="component" value="Chromosome 17"/>
</dbReference>